<evidence type="ECO:0000313" key="2">
    <source>
        <dbReference type="Proteomes" id="UP001150001"/>
    </source>
</evidence>
<sequence length="104" mass="11211">MNIVGCILLIVSIFLFGLKGMVTEMGIAVVASSIFLAFANLDKFSKFKGAGFEAELKSVVDEANSSIENLKAVTTPLLITSLDLISKDGRWSDGGGFYKTHDLY</sequence>
<dbReference type="Proteomes" id="UP001150001">
    <property type="component" value="Unassembled WGS sequence"/>
</dbReference>
<dbReference type="GeneID" id="78078987"/>
<gene>
    <name evidence="1" type="ORF">OPW20_25495</name>
</gene>
<protein>
    <submittedName>
        <fullName evidence="1">Uncharacterized protein</fullName>
    </submittedName>
</protein>
<name>A0ABT5H1U8_9VIBR</name>
<dbReference type="EMBL" id="JAPFIT010000033">
    <property type="protein sequence ID" value="MDC5743421.1"/>
    <property type="molecule type" value="Genomic_DNA"/>
</dbReference>
<accession>A0ABT5H1U8</accession>
<proteinExistence type="predicted"/>
<reference evidence="1" key="1">
    <citation type="submission" date="2022-11" db="EMBL/GenBank/DDBJ databases">
        <title>Role of the vibriolysin VemA secreted by the emergent pathogen Vibrio europaeus in the colonization of Manila clam mucus.</title>
        <authorList>
            <person name="Martinez C."/>
            <person name="Rodriguez S."/>
            <person name="Vences A."/>
            <person name="Barja J.L."/>
            <person name="Toranzo A.E."/>
            <person name="Dubert J."/>
        </authorList>
    </citation>
    <scope>NUCLEOTIDE SEQUENCE</scope>
    <source>
        <strain evidence="1">3454</strain>
    </source>
</reference>
<organism evidence="1 2">
    <name type="scientific">Vibrio europaeus</name>
    <dbReference type="NCBI Taxonomy" id="300876"/>
    <lineage>
        <taxon>Bacteria</taxon>
        <taxon>Pseudomonadati</taxon>
        <taxon>Pseudomonadota</taxon>
        <taxon>Gammaproteobacteria</taxon>
        <taxon>Vibrionales</taxon>
        <taxon>Vibrionaceae</taxon>
        <taxon>Vibrio</taxon>
        <taxon>Vibrio oreintalis group</taxon>
    </lineage>
</organism>
<keyword evidence="2" id="KW-1185">Reference proteome</keyword>
<evidence type="ECO:0000313" key="1">
    <source>
        <dbReference type="EMBL" id="MDC5743421.1"/>
    </source>
</evidence>
<comment type="caution">
    <text evidence="1">The sequence shown here is derived from an EMBL/GenBank/DDBJ whole genome shotgun (WGS) entry which is preliminary data.</text>
</comment>
<dbReference type="RefSeq" id="WP_139152359.1">
    <property type="nucleotide sequence ID" value="NZ_JAPFIM010000025.1"/>
</dbReference>